<sequence>MTARSGDEQVQLKVIIVGAGIGGLLLAILLEKIGLDYDIFERSKEVRPLGSIMSIGPNILPVIEQLGLLDDLLKFSFPVPTLNIYNEDMSHVGTTSFEAFKERGGYDFLAFSRPDFHHLLLSQIPSHKLHLGKKVLSLLQGDRGAMIRTSDGKTHEGDIVVGADGAHSAIRQCLYDRLAEENKLPRSDSTNLDLGYNCMVGVATGLDSEIYPGLKDGHAHFCTTVAYNVPHSWRIFMVPGNRICWSVSVQITLNEGKTQAMRNSEWGPEAIEDMVKLVAHHKVPVGGTLGDLIEATPKDLISKVVLEEKMFETWYHDRTVLLGDACHKMMPSAGQGACNAMQDAVILANCLFDLQSGSIEDITAAFKSYKNQRYPQASAQFKISQQVGKIFYGHSFTERMIRYAILNWAPKSLESGNFVKAYSYRPQAVFLPQVEDRGLFKALPQHESRRMKACEEAAKSQRQPQPL</sequence>
<dbReference type="Proteomes" id="UP000827284">
    <property type="component" value="Unassembled WGS sequence"/>
</dbReference>
<evidence type="ECO:0000256" key="1">
    <source>
        <dbReference type="ARBA" id="ARBA00007992"/>
    </source>
</evidence>
<dbReference type="PRINTS" id="PR00420">
    <property type="entry name" value="RNGMNOXGNASE"/>
</dbReference>
<keyword evidence="2" id="KW-0285">Flavoprotein</keyword>
<evidence type="ECO:0000256" key="4">
    <source>
        <dbReference type="ARBA" id="ARBA00023002"/>
    </source>
</evidence>
<gene>
    <name evidence="7" type="ORF">EMPS_06802</name>
</gene>
<dbReference type="PANTHER" id="PTHR47356:SF2">
    <property type="entry name" value="FAD-BINDING DOMAIN-CONTAINING PROTEIN-RELATED"/>
    <property type="match status" value="1"/>
</dbReference>
<dbReference type="GO" id="GO:0004497">
    <property type="term" value="F:monooxygenase activity"/>
    <property type="evidence" value="ECO:0007669"/>
    <property type="project" value="InterPro"/>
</dbReference>
<dbReference type="AlphaFoldDB" id="A0A9P3HD39"/>
<keyword evidence="5" id="KW-0812">Transmembrane</keyword>
<proteinExistence type="inferred from homology"/>
<name>A0A9P3HD39_9FUNG</name>
<feature type="domain" description="FAD-binding" evidence="6">
    <location>
        <begin position="301"/>
        <end position="379"/>
    </location>
</feature>
<evidence type="ECO:0000256" key="2">
    <source>
        <dbReference type="ARBA" id="ARBA00022630"/>
    </source>
</evidence>
<accession>A0A9P3HD39</accession>
<evidence type="ECO:0000256" key="5">
    <source>
        <dbReference type="SAM" id="Phobius"/>
    </source>
</evidence>
<keyword evidence="4" id="KW-0560">Oxidoreductase</keyword>
<keyword evidence="5" id="KW-0472">Membrane</keyword>
<feature type="domain" description="FAD-binding" evidence="6">
    <location>
        <begin position="12"/>
        <end position="184"/>
    </location>
</feature>
<evidence type="ECO:0000313" key="8">
    <source>
        <dbReference type="Proteomes" id="UP000827284"/>
    </source>
</evidence>
<evidence type="ECO:0000256" key="3">
    <source>
        <dbReference type="ARBA" id="ARBA00022827"/>
    </source>
</evidence>
<keyword evidence="5" id="KW-1133">Transmembrane helix</keyword>
<reference evidence="7" key="2">
    <citation type="journal article" date="2022" name="Microbiol. Resour. Announc.">
        <title>Whole-Genome Sequence of Entomortierella parvispora E1425, a Mucoromycotan Fungus Associated with Burkholderiaceae-Related Endosymbiotic Bacteria.</title>
        <authorList>
            <person name="Herlambang A."/>
            <person name="Guo Y."/>
            <person name="Takashima Y."/>
            <person name="Narisawa K."/>
            <person name="Ohta H."/>
            <person name="Nishizawa T."/>
        </authorList>
    </citation>
    <scope>NUCLEOTIDE SEQUENCE</scope>
    <source>
        <strain evidence="7">E1425</strain>
    </source>
</reference>
<comment type="similarity">
    <text evidence="1">Belongs to the paxM FAD-dependent monooxygenase family.</text>
</comment>
<dbReference type="GO" id="GO:0071949">
    <property type="term" value="F:FAD binding"/>
    <property type="evidence" value="ECO:0007669"/>
    <property type="project" value="InterPro"/>
</dbReference>
<keyword evidence="3" id="KW-0274">FAD</keyword>
<reference evidence="7" key="1">
    <citation type="submission" date="2021-11" db="EMBL/GenBank/DDBJ databases">
        <authorList>
            <person name="Herlambang A."/>
            <person name="Guo Y."/>
            <person name="Takashima Y."/>
            <person name="Nishizawa T."/>
        </authorList>
    </citation>
    <scope>NUCLEOTIDE SEQUENCE</scope>
    <source>
        <strain evidence="7">E1425</strain>
    </source>
</reference>
<organism evidence="7 8">
    <name type="scientific">Entomortierella parvispora</name>
    <dbReference type="NCBI Taxonomy" id="205924"/>
    <lineage>
        <taxon>Eukaryota</taxon>
        <taxon>Fungi</taxon>
        <taxon>Fungi incertae sedis</taxon>
        <taxon>Mucoromycota</taxon>
        <taxon>Mortierellomycotina</taxon>
        <taxon>Mortierellomycetes</taxon>
        <taxon>Mortierellales</taxon>
        <taxon>Mortierellaceae</taxon>
        <taxon>Entomortierella</taxon>
    </lineage>
</organism>
<protein>
    <recommendedName>
        <fullName evidence="6">FAD-binding domain-containing protein</fullName>
    </recommendedName>
</protein>
<dbReference type="InterPro" id="IPR050562">
    <property type="entry name" value="FAD_mOase_fung"/>
</dbReference>
<dbReference type="EMBL" id="BQFW01000009">
    <property type="protein sequence ID" value="GJJ74444.1"/>
    <property type="molecule type" value="Genomic_DNA"/>
</dbReference>
<dbReference type="PANTHER" id="PTHR47356">
    <property type="entry name" value="FAD-DEPENDENT MONOOXYGENASE ASQG-RELATED"/>
    <property type="match status" value="1"/>
</dbReference>
<dbReference type="OrthoDB" id="417877at2759"/>
<keyword evidence="8" id="KW-1185">Reference proteome</keyword>
<feature type="transmembrane region" description="Helical" evidence="5">
    <location>
        <begin position="12"/>
        <end position="30"/>
    </location>
</feature>
<comment type="caution">
    <text evidence="7">The sequence shown here is derived from an EMBL/GenBank/DDBJ whole genome shotgun (WGS) entry which is preliminary data.</text>
</comment>
<dbReference type="SUPFAM" id="SSF51905">
    <property type="entry name" value="FAD/NAD(P)-binding domain"/>
    <property type="match status" value="1"/>
</dbReference>
<evidence type="ECO:0000313" key="7">
    <source>
        <dbReference type="EMBL" id="GJJ74444.1"/>
    </source>
</evidence>
<dbReference type="Gene3D" id="3.50.50.60">
    <property type="entry name" value="FAD/NAD(P)-binding domain"/>
    <property type="match status" value="1"/>
</dbReference>
<dbReference type="InterPro" id="IPR002938">
    <property type="entry name" value="FAD-bd"/>
</dbReference>
<dbReference type="InterPro" id="IPR036188">
    <property type="entry name" value="FAD/NAD-bd_sf"/>
</dbReference>
<evidence type="ECO:0000259" key="6">
    <source>
        <dbReference type="Pfam" id="PF01494"/>
    </source>
</evidence>
<dbReference type="Pfam" id="PF01494">
    <property type="entry name" value="FAD_binding_3"/>
    <property type="match status" value="2"/>
</dbReference>